<accession>A0A7J2U4H3</accession>
<sequence length="199" mass="23022">MYFISNNGFKPVLRGRRGNWFWHAVEACNKVFIQEYGESPTGIYVSVDIEAFKLLVSNREIDPLSRHFHYIAFDEGRRVLIATLGDGNIARVAISADCGLSWRPLYKGPWQFAPVLVERDRWIFGFDSGIARSGVAIYNFDEDDWVFAFLKPDRYRFSQFTSITRFNDYYIGCLGYPTAILASKDLLHWYPLHIDPTSI</sequence>
<evidence type="ECO:0008006" key="2">
    <source>
        <dbReference type="Google" id="ProtNLM"/>
    </source>
</evidence>
<reference evidence="1" key="1">
    <citation type="journal article" date="2020" name="mSystems">
        <title>Genome- and Community-Level Interaction Insights into Carbon Utilization and Element Cycling Functions of Hydrothermarchaeota in Hydrothermal Sediment.</title>
        <authorList>
            <person name="Zhou Z."/>
            <person name="Liu Y."/>
            <person name="Xu W."/>
            <person name="Pan J."/>
            <person name="Luo Z.H."/>
            <person name="Li M."/>
        </authorList>
    </citation>
    <scope>NUCLEOTIDE SEQUENCE [LARGE SCALE GENOMIC DNA]</scope>
    <source>
        <strain evidence="1">SpSt-125</strain>
    </source>
</reference>
<protein>
    <recommendedName>
        <fullName evidence="2">Exo-alpha-sialidase</fullName>
    </recommendedName>
</protein>
<name>A0A7J2U4H3_9CREN</name>
<dbReference type="AlphaFoldDB" id="A0A7J2U4H3"/>
<proteinExistence type="predicted"/>
<gene>
    <name evidence="1" type="ORF">ENO26_06645</name>
</gene>
<organism evidence="1">
    <name type="scientific">Ignisphaera aggregans</name>
    <dbReference type="NCBI Taxonomy" id="334771"/>
    <lineage>
        <taxon>Archaea</taxon>
        <taxon>Thermoproteota</taxon>
        <taxon>Thermoprotei</taxon>
        <taxon>Desulfurococcales</taxon>
        <taxon>Desulfurococcaceae</taxon>
        <taxon>Ignisphaera</taxon>
    </lineage>
</organism>
<evidence type="ECO:0000313" key="1">
    <source>
        <dbReference type="EMBL" id="HEM67227.1"/>
    </source>
</evidence>
<comment type="caution">
    <text evidence="1">The sequence shown here is derived from an EMBL/GenBank/DDBJ whole genome shotgun (WGS) entry which is preliminary data.</text>
</comment>
<dbReference type="SUPFAM" id="SSF110296">
    <property type="entry name" value="Oligoxyloglucan reducing end-specific cellobiohydrolase"/>
    <property type="match status" value="1"/>
</dbReference>
<dbReference type="EMBL" id="DSEU01000043">
    <property type="protein sequence ID" value="HEM67227.1"/>
    <property type="molecule type" value="Genomic_DNA"/>
</dbReference>